<protein>
    <submittedName>
        <fullName evidence="1">Uncharacterized protein</fullName>
    </submittedName>
</protein>
<organism evidence="1 2">
    <name type="scientific">Spirosoma taeanense</name>
    <dbReference type="NCBI Taxonomy" id="2735870"/>
    <lineage>
        <taxon>Bacteria</taxon>
        <taxon>Pseudomonadati</taxon>
        <taxon>Bacteroidota</taxon>
        <taxon>Cytophagia</taxon>
        <taxon>Cytophagales</taxon>
        <taxon>Cytophagaceae</taxon>
        <taxon>Spirosoma</taxon>
    </lineage>
</organism>
<reference evidence="1 2" key="1">
    <citation type="submission" date="2020-05" db="EMBL/GenBank/DDBJ databases">
        <title>Genome sequencing of Spirosoma sp. TS118.</title>
        <authorList>
            <person name="Lee J.-H."/>
            <person name="Jeong S."/>
            <person name="Zhao L."/>
            <person name="Jung J.-H."/>
            <person name="Kim M.-K."/>
            <person name="Lim S."/>
        </authorList>
    </citation>
    <scope>NUCLEOTIDE SEQUENCE [LARGE SCALE GENOMIC DNA]</scope>
    <source>
        <strain evidence="1 2">TS118</strain>
    </source>
</reference>
<evidence type="ECO:0000313" key="2">
    <source>
        <dbReference type="Proteomes" id="UP000502756"/>
    </source>
</evidence>
<dbReference type="EMBL" id="CP053435">
    <property type="protein sequence ID" value="QJW89553.1"/>
    <property type="molecule type" value="Genomic_DNA"/>
</dbReference>
<dbReference type="Proteomes" id="UP000502756">
    <property type="component" value="Chromosome"/>
</dbReference>
<gene>
    <name evidence="1" type="ORF">HNV11_09255</name>
</gene>
<dbReference type="AlphaFoldDB" id="A0A6M5Y8P4"/>
<name>A0A6M5Y8P4_9BACT</name>
<dbReference type="RefSeq" id="WP_171739392.1">
    <property type="nucleotide sequence ID" value="NZ_CP053435.1"/>
</dbReference>
<keyword evidence="2" id="KW-1185">Reference proteome</keyword>
<evidence type="ECO:0000313" key="1">
    <source>
        <dbReference type="EMBL" id="QJW89553.1"/>
    </source>
</evidence>
<dbReference type="KEGG" id="stae:HNV11_09255"/>
<sequence>MNPIRYYAFDSLRATMMLLGLVLHASGPYIHNPYVPDDPQTALLWFD</sequence>
<proteinExistence type="predicted"/>
<accession>A0A6M5Y8P4</accession>